<evidence type="ECO:0000259" key="2">
    <source>
        <dbReference type="PROSITE" id="PS50157"/>
    </source>
</evidence>
<organism evidence="3">
    <name type="scientific">Apis cerana</name>
    <name type="common">Indian honeybee</name>
    <dbReference type="NCBI Taxonomy" id="7461"/>
    <lineage>
        <taxon>Eukaryota</taxon>
        <taxon>Metazoa</taxon>
        <taxon>Ecdysozoa</taxon>
        <taxon>Arthropoda</taxon>
        <taxon>Hexapoda</taxon>
        <taxon>Insecta</taxon>
        <taxon>Pterygota</taxon>
        <taxon>Neoptera</taxon>
        <taxon>Endopterygota</taxon>
        <taxon>Hymenoptera</taxon>
        <taxon>Apocrita</taxon>
        <taxon>Aculeata</taxon>
        <taxon>Apoidea</taxon>
        <taxon>Anthophila</taxon>
        <taxon>Apidae</taxon>
        <taxon>Apis</taxon>
    </lineage>
</organism>
<protein>
    <submittedName>
        <fullName evidence="3">GJ17675 gene product from transcript GJ17675-RA</fullName>
    </submittedName>
</protein>
<dbReference type="SUPFAM" id="SSF57667">
    <property type="entry name" value="beta-beta-alpha zinc fingers"/>
    <property type="match status" value="1"/>
</dbReference>
<keyword evidence="1" id="KW-0862">Zinc</keyword>
<dbReference type="PROSITE" id="PS50157">
    <property type="entry name" value="ZINC_FINGER_C2H2_2"/>
    <property type="match status" value="1"/>
</dbReference>
<dbReference type="InterPro" id="IPR036236">
    <property type="entry name" value="Znf_C2H2_sf"/>
</dbReference>
<keyword evidence="1" id="KW-0863">Zinc-finger</keyword>
<dbReference type="EMBL" id="JR043829">
    <property type="protein sequence ID" value="AEY59811.1"/>
    <property type="molecule type" value="mRNA"/>
</dbReference>
<proteinExistence type="evidence at transcript level"/>
<evidence type="ECO:0000256" key="1">
    <source>
        <dbReference type="PROSITE-ProRule" id="PRU00042"/>
    </source>
</evidence>
<gene>
    <name evidence="3" type="ORF">ACCB05036</name>
</gene>
<dbReference type="InterPro" id="IPR013087">
    <property type="entry name" value="Znf_C2H2_type"/>
</dbReference>
<dbReference type="AlphaFoldDB" id="V9IH36"/>
<feature type="domain" description="C2H2-type" evidence="2">
    <location>
        <begin position="7"/>
        <end position="34"/>
    </location>
</feature>
<dbReference type="Gene3D" id="3.30.160.60">
    <property type="entry name" value="Classic Zinc Finger"/>
    <property type="match status" value="1"/>
</dbReference>
<reference evidence="3" key="1">
    <citation type="submission" date="2011-11" db="EMBL/GenBank/DDBJ databases">
        <title>Decoding the brain transcriptome of the Eastern honeybee (Apis cerana) based on pyrosequencing.</title>
        <authorList>
            <person name="Sun L."/>
            <person name="Zheng H."/>
            <person name="Wang Y."/>
            <person name="Xie X."/>
            <person name="Zhu Y."/>
            <person name="Gu W."/>
            <person name="Wang S."/>
        </authorList>
    </citation>
    <scope>NUCLEOTIDE SEQUENCE</scope>
    <source>
        <tissue evidence="3">Brain</tissue>
    </source>
</reference>
<dbReference type="PROSITE" id="PS00028">
    <property type="entry name" value="ZINC_FINGER_C2H2_1"/>
    <property type="match status" value="1"/>
</dbReference>
<dbReference type="GO" id="GO:0008270">
    <property type="term" value="F:zinc ion binding"/>
    <property type="evidence" value="ECO:0007669"/>
    <property type="project" value="UniProtKB-KW"/>
</dbReference>
<evidence type="ECO:0000313" key="3">
    <source>
        <dbReference type="EMBL" id="AEY59811.1"/>
    </source>
</evidence>
<name>V9IH36_APICE</name>
<accession>V9IH36</accession>
<keyword evidence="1" id="KW-0479">Metal-binding</keyword>
<sequence length="74" mass="8301">MSRKNGYVCPCCRLSCAKPNVLQKHIRVHTNRKTVPLVCLVNSHSRLRIFTSIADLALTSSKGKVMLARYVNSD</sequence>